<dbReference type="InterPro" id="IPR013087">
    <property type="entry name" value="Znf_C2H2_type"/>
</dbReference>
<dbReference type="CDD" id="cd07936">
    <property type="entry name" value="SCAN"/>
    <property type="match status" value="1"/>
</dbReference>
<dbReference type="GO" id="GO:0008270">
    <property type="term" value="F:zinc ion binding"/>
    <property type="evidence" value="ECO:0007669"/>
    <property type="project" value="UniProtKB-KW"/>
</dbReference>
<evidence type="ECO:0000256" key="2">
    <source>
        <dbReference type="ARBA" id="ARBA00004123"/>
    </source>
</evidence>
<dbReference type="InterPro" id="IPR038269">
    <property type="entry name" value="SCAN_sf"/>
</dbReference>
<reference evidence="15" key="2">
    <citation type="submission" date="2025-08" db="UniProtKB">
        <authorList>
            <consortium name="Ensembl"/>
        </authorList>
    </citation>
    <scope>IDENTIFICATION</scope>
</reference>
<dbReference type="Proteomes" id="UP000314987">
    <property type="component" value="Unassembled WGS sequence"/>
</dbReference>
<comment type="subcellular location">
    <subcellularLocation>
        <location evidence="2">Nucleus</location>
    </subcellularLocation>
</comment>
<dbReference type="SUPFAM" id="SSF47353">
    <property type="entry name" value="Retrovirus capsid dimerization domain-like"/>
    <property type="match status" value="1"/>
</dbReference>
<dbReference type="GeneID" id="114027164"/>
<dbReference type="AlphaFoldDB" id="A0A4X2L7W3"/>
<comment type="similarity">
    <text evidence="3">Belongs to the krueppel C2H2-type zinc-finger protein family.</text>
</comment>
<keyword evidence="5" id="KW-0677">Repeat</keyword>
<evidence type="ECO:0000256" key="7">
    <source>
        <dbReference type="ARBA" id="ARBA00022833"/>
    </source>
</evidence>
<reference evidence="15" key="3">
    <citation type="submission" date="2025-09" db="UniProtKB">
        <authorList>
            <consortium name="Ensembl"/>
        </authorList>
    </citation>
    <scope>IDENTIFICATION</scope>
</reference>
<dbReference type="Gene3D" id="1.10.4020.10">
    <property type="entry name" value="DNA breaking-rejoining enzymes"/>
    <property type="match status" value="1"/>
</dbReference>
<accession>A0A4X2L7W3</accession>
<evidence type="ECO:0000313" key="16">
    <source>
        <dbReference type="Proteomes" id="UP000314987"/>
    </source>
</evidence>
<dbReference type="FunFam" id="3.30.160.60:FF:000009">
    <property type="entry name" value="zinc finger protein 79 isoform X2"/>
    <property type="match status" value="1"/>
</dbReference>
<dbReference type="Pfam" id="PF00096">
    <property type="entry name" value="zf-C2H2"/>
    <property type="match status" value="5"/>
</dbReference>
<evidence type="ECO:0000256" key="9">
    <source>
        <dbReference type="ARBA" id="ARBA00023125"/>
    </source>
</evidence>
<keyword evidence="16" id="KW-1185">Reference proteome</keyword>
<evidence type="ECO:0000256" key="6">
    <source>
        <dbReference type="ARBA" id="ARBA00022771"/>
    </source>
</evidence>
<feature type="domain" description="C2H2-type" evidence="13">
    <location>
        <begin position="341"/>
        <end position="368"/>
    </location>
</feature>
<dbReference type="InterPro" id="IPR003309">
    <property type="entry name" value="SCAN_dom"/>
</dbReference>
<evidence type="ECO:0000313" key="15">
    <source>
        <dbReference type="Ensembl" id="ENSVURP00010020959.1"/>
    </source>
</evidence>
<dbReference type="GO" id="GO:0005634">
    <property type="term" value="C:nucleus"/>
    <property type="evidence" value="ECO:0007669"/>
    <property type="project" value="UniProtKB-SubCell"/>
</dbReference>
<feature type="domain" description="C2H2-type" evidence="13">
    <location>
        <begin position="285"/>
        <end position="312"/>
    </location>
</feature>
<dbReference type="OrthoDB" id="654211at2759"/>
<dbReference type="InterPro" id="IPR036236">
    <property type="entry name" value="Znf_C2H2_sf"/>
</dbReference>
<dbReference type="OMA" id="ESHLQMQ"/>
<evidence type="ECO:0000256" key="1">
    <source>
        <dbReference type="ARBA" id="ARBA00003767"/>
    </source>
</evidence>
<evidence type="ECO:0000256" key="11">
    <source>
        <dbReference type="ARBA" id="ARBA00023242"/>
    </source>
</evidence>
<dbReference type="FunFam" id="3.30.160.60:FF:000551">
    <property type="entry name" value="zinc finger protein 197 isoform X1"/>
    <property type="match status" value="1"/>
</dbReference>
<dbReference type="GO" id="GO:0000978">
    <property type="term" value="F:RNA polymerase II cis-regulatory region sequence-specific DNA binding"/>
    <property type="evidence" value="ECO:0007669"/>
    <property type="project" value="TreeGrafter"/>
</dbReference>
<evidence type="ECO:0000259" key="13">
    <source>
        <dbReference type="PROSITE" id="PS50157"/>
    </source>
</evidence>
<reference evidence="16" key="1">
    <citation type="submission" date="2018-12" db="EMBL/GenBank/DDBJ databases">
        <authorList>
            <person name="Yazar S."/>
        </authorList>
    </citation>
    <scope>NUCLEOTIDE SEQUENCE [LARGE SCALE GENOMIC DNA]</scope>
</reference>
<organism evidence="15 16">
    <name type="scientific">Vombatus ursinus</name>
    <name type="common">Common wombat</name>
    <dbReference type="NCBI Taxonomy" id="29139"/>
    <lineage>
        <taxon>Eukaryota</taxon>
        <taxon>Metazoa</taxon>
        <taxon>Chordata</taxon>
        <taxon>Craniata</taxon>
        <taxon>Vertebrata</taxon>
        <taxon>Euteleostomi</taxon>
        <taxon>Mammalia</taxon>
        <taxon>Metatheria</taxon>
        <taxon>Diprotodontia</taxon>
        <taxon>Vombatidae</taxon>
        <taxon>Vombatus</taxon>
    </lineage>
</organism>
<keyword evidence="7" id="KW-0862">Zinc</keyword>
<dbReference type="SMART" id="SM00431">
    <property type="entry name" value="SCAN"/>
    <property type="match status" value="1"/>
</dbReference>
<keyword evidence="8" id="KW-0805">Transcription regulation</keyword>
<evidence type="ECO:0000256" key="10">
    <source>
        <dbReference type="ARBA" id="ARBA00023163"/>
    </source>
</evidence>
<evidence type="ECO:0000256" key="4">
    <source>
        <dbReference type="ARBA" id="ARBA00022723"/>
    </source>
</evidence>
<dbReference type="GO" id="GO:0000981">
    <property type="term" value="F:DNA-binding transcription factor activity, RNA polymerase II-specific"/>
    <property type="evidence" value="ECO:0007669"/>
    <property type="project" value="TreeGrafter"/>
</dbReference>
<dbReference type="GeneTree" id="ENSGT00940000163521"/>
<feature type="domain" description="C2H2-type" evidence="13">
    <location>
        <begin position="369"/>
        <end position="396"/>
    </location>
</feature>
<evidence type="ECO:0000256" key="12">
    <source>
        <dbReference type="PROSITE-ProRule" id="PRU00042"/>
    </source>
</evidence>
<dbReference type="FunFam" id="3.30.160.60:FF:001528">
    <property type="entry name" value="Zinc finger and SCAN domain containing 9"/>
    <property type="match status" value="1"/>
</dbReference>
<feature type="domain" description="SCAN box" evidence="14">
    <location>
        <begin position="52"/>
        <end position="134"/>
    </location>
</feature>
<evidence type="ECO:0000256" key="5">
    <source>
        <dbReference type="ARBA" id="ARBA00022737"/>
    </source>
</evidence>
<dbReference type="PROSITE" id="PS50804">
    <property type="entry name" value="SCAN_BOX"/>
    <property type="match status" value="1"/>
</dbReference>
<dbReference type="SMART" id="SM00355">
    <property type="entry name" value="ZnF_C2H2"/>
    <property type="match status" value="5"/>
</dbReference>
<keyword evidence="11" id="KW-0539">Nucleus</keyword>
<feature type="domain" description="C2H2-type" evidence="13">
    <location>
        <begin position="313"/>
        <end position="340"/>
    </location>
</feature>
<dbReference type="Gene3D" id="3.30.160.60">
    <property type="entry name" value="Classic Zinc Finger"/>
    <property type="match status" value="5"/>
</dbReference>
<evidence type="ECO:0008006" key="17">
    <source>
        <dbReference type="Google" id="ProtNLM"/>
    </source>
</evidence>
<dbReference type="STRING" id="29139.ENSVURP00010020959"/>
<dbReference type="FunFam" id="3.30.160.60:FF:000047">
    <property type="entry name" value="zinc finger protein OZF"/>
    <property type="match status" value="1"/>
</dbReference>
<dbReference type="PROSITE" id="PS00028">
    <property type="entry name" value="ZINC_FINGER_C2H2_1"/>
    <property type="match status" value="5"/>
</dbReference>
<dbReference type="SUPFAM" id="SSF57667">
    <property type="entry name" value="beta-beta-alpha zinc fingers"/>
    <property type="match status" value="3"/>
</dbReference>
<dbReference type="PROSITE" id="PS50157">
    <property type="entry name" value="ZINC_FINGER_C2H2_2"/>
    <property type="match status" value="5"/>
</dbReference>
<evidence type="ECO:0000256" key="3">
    <source>
        <dbReference type="ARBA" id="ARBA00006991"/>
    </source>
</evidence>
<name>A0A4X2L7W3_VOMUR</name>
<dbReference type="PANTHER" id="PTHR23226:SF15">
    <property type="entry name" value="ZINC FINGER AND SCAN DOMAIN-CONTAINING PROTEIN 9"/>
    <property type="match status" value="1"/>
</dbReference>
<dbReference type="Ensembl" id="ENSVURT00010023855.1">
    <property type="protein sequence ID" value="ENSVURP00010020959.1"/>
    <property type="gene ID" value="ENSVURG00010016024.1"/>
</dbReference>
<dbReference type="PANTHER" id="PTHR23226">
    <property type="entry name" value="ZINC FINGER AND SCAN DOMAIN-CONTAINING"/>
    <property type="match status" value="1"/>
</dbReference>
<dbReference type="Pfam" id="PF02023">
    <property type="entry name" value="SCAN"/>
    <property type="match status" value="1"/>
</dbReference>
<feature type="domain" description="C2H2-type" evidence="13">
    <location>
        <begin position="257"/>
        <end position="284"/>
    </location>
</feature>
<dbReference type="CTD" id="7746"/>
<evidence type="ECO:0000256" key="8">
    <source>
        <dbReference type="ARBA" id="ARBA00023015"/>
    </source>
</evidence>
<proteinExistence type="inferred from homology"/>
<protein>
    <recommendedName>
        <fullName evidence="17">Zinc finger and SCAN domain containing 9</fullName>
    </recommendedName>
</protein>
<keyword evidence="10" id="KW-0804">Transcription</keyword>
<keyword evidence="6 12" id="KW-0863">Zinc-finger</keyword>
<evidence type="ECO:0000259" key="14">
    <source>
        <dbReference type="PROSITE" id="PS50804"/>
    </source>
</evidence>
<comment type="function">
    <text evidence="1">May be involved in transcriptional regulation.</text>
</comment>
<dbReference type="FunFam" id="1.10.4020.10:FF:000001">
    <property type="entry name" value="zinc finger protein 263 isoform X1"/>
    <property type="match status" value="1"/>
</dbReference>
<dbReference type="RefSeq" id="XP_027696893.1">
    <property type="nucleotide sequence ID" value="XM_027841092.1"/>
</dbReference>
<keyword evidence="4" id="KW-0479">Metal-binding</keyword>
<sequence length="397" mass="45993">MDTKLREAVALGVKALVGQEGLLTVEMEEEDRYRGQESSPQRNNPQERELFRQRFRQLCYQETPGPREALSQLQIFCHQWLRPEMHTKERILELLVLEQFLTILPEELHTWVQEHHPESGEAAVILLENLERELDEPDHQVGRGRRVLLCRDEASIFPLSKTAVISQLKEGGEPLSLDPQGAEKREVLRGICTDGMTSTENMELSIKQEYNKTMEPYREVSSGLNLNAHHDPKYGEICGHEGRIAKPWENPIEEGLYKCDECGKHFTQNSGLIRHQRIHTGERPYECNECGKTFSRSSGLFNHRGIHNIQKRYQCRECGKAFSQSAGLIQHQRIHNGEKPYQCGQCSKSYSRRSFLTEHQRSHTGERPHRCSECGKRFNRHCNLIRHQKIHTVTELS</sequence>
<keyword evidence="9" id="KW-0238">DNA-binding</keyword>
<gene>
    <name evidence="15" type="primary">ZSCAN9</name>
</gene>
<dbReference type="FunFam" id="3.30.160.60:FF:001320">
    <property type="entry name" value="Zinc finger and SCAN domain containing 9"/>
    <property type="match status" value="1"/>
</dbReference>